<dbReference type="Proteomes" id="UP000663860">
    <property type="component" value="Unassembled WGS sequence"/>
</dbReference>
<feature type="signal peptide" evidence="1">
    <location>
        <begin position="1"/>
        <end position="23"/>
    </location>
</feature>
<dbReference type="EMBL" id="CAJNOE010000282">
    <property type="protein sequence ID" value="CAF1117137.1"/>
    <property type="molecule type" value="Genomic_DNA"/>
</dbReference>
<gene>
    <name evidence="2" type="ORF">IZO911_LOCUS23928</name>
    <name evidence="3" type="ORF">KXQ929_LOCUS25908</name>
</gene>
<dbReference type="AlphaFoldDB" id="A0A814QA32"/>
<dbReference type="EMBL" id="CAJOBB010002290">
    <property type="protein sequence ID" value="CAF3956112.1"/>
    <property type="molecule type" value="Genomic_DNA"/>
</dbReference>
<feature type="chain" id="PRO_5036225598" evidence="1">
    <location>
        <begin position="24"/>
        <end position="138"/>
    </location>
</feature>
<evidence type="ECO:0000313" key="4">
    <source>
        <dbReference type="Proteomes" id="UP000663860"/>
    </source>
</evidence>
<reference evidence="2" key="1">
    <citation type="submission" date="2021-02" db="EMBL/GenBank/DDBJ databases">
        <authorList>
            <person name="Nowell W R."/>
        </authorList>
    </citation>
    <scope>NUCLEOTIDE SEQUENCE</scope>
</reference>
<proteinExistence type="predicted"/>
<evidence type="ECO:0000313" key="2">
    <source>
        <dbReference type="EMBL" id="CAF1117137.1"/>
    </source>
</evidence>
<evidence type="ECO:0000256" key="1">
    <source>
        <dbReference type="SAM" id="SignalP"/>
    </source>
</evidence>
<name>A0A814QA32_9BILA</name>
<accession>A0A814QA32</accession>
<sequence>MQRLLTGITIFLLGILNFYSTDGIRCYVCSTVTNRGCGSKLDLTKLNATNSTFIVEINSTQQCTKHKISNIYIRDYSVVSACPNGGNHCNSSKIADLTIADCCCNTDLCNGVSSIQQQYYLLIPTICMFIIIKKIFTV</sequence>
<keyword evidence="1" id="KW-0732">Signal</keyword>
<evidence type="ECO:0000313" key="3">
    <source>
        <dbReference type="EMBL" id="CAF3956112.1"/>
    </source>
</evidence>
<protein>
    <submittedName>
        <fullName evidence="2">Uncharacterized protein</fullName>
    </submittedName>
</protein>
<comment type="caution">
    <text evidence="2">The sequence shown here is derived from an EMBL/GenBank/DDBJ whole genome shotgun (WGS) entry which is preliminary data.</text>
</comment>
<dbReference type="Proteomes" id="UP000663868">
    <property type="component" value="Unassembled WGS sequence"/>
</dbReference>
<organism evidence="2 4">
    <name type="scientific">Adineta steineri</name>
    <dbReference type="NCBI Taxonomy" id="433720"/>
    <lineage>
        <taxon>Eukaryota</taxon>
        <taxon>Metazoa</taxon>
        <taxon>Spiralia</taxon>
        <taxon>Gnathifera</taxon>
        <taxon>Rotifera</taxon>
        <taxon>Eurotatoria</taxon>
        <taxon>Bdelloidea</taxon>
        <taxon>Adinetida</taxon>
        <taxon>Adinetidae</taxon>
        <taxon>Adineta</taxon>
    </lineage>
</organism>